<accession>A0A6L5WZP8</accession>
<organism evidence="1 2">
    <name type="scientific">Porcincola intestinalis</name>
    <dbReference type="NCBI Taxonomy" id="2606632"/>
    <lineage>
        <taxon>Bacteria</taxon>
        <taxon>Bacillati</taxon>
        <taxon>Bacillota</taxon>
        <taxon>Clostridia</taxon>
        <taxon>Lachnospirales</taxon>
        <taxon>Lachnospiraceae</taxon>
        <taxon>Porcincola</taxon>
    </lineage>
</organism>
<evidence type="ECO:0000313" key="2">
    <source>
        <dbReference type="Proteomes" id="UP000481852"/>
    </source>
</evidence>
<evidence type="ECO:0000313" key="1">
    <source>
        <dbReference type="EMBL" id="MSS13579.1"/>
    </source>
</evidence>
<dbReference type="InterPro" id="IPR029032">
    <property type="entry name" value="AhpD-like"/>
</dbReference>
<dbReference type="EMBL" id="VULZ01000001">
    <property type="protein sequence ID" value="MSS13579.1"/>
    <property type="molecule type" value="Genomic_DNA"/>
</dbReference>
<dbReference type="AlphaFoldDB" id="A0A6L5WZP8"/>
<protein>
    <submittedName>
        <fullName evidence="1">Uncharacterized protein</fullName>
    </submittedName>
</protein>
<comment type="caution">
    <text evidence="1">The sequence shown here is derived from an EMBL/GenBank/DDBJ whole genome shotgun (WGS) entry which is preliminary data.</text>
</comment>
<proteinExistence type="predicted"/>
<dbReference type="SUPFAM" id="SSF69118">
    <property type="entry name" value="AhpD-like"/>
    <property type="match status" value="1"/>
</dbReference>
<gene>
    <name evidence="1" type="ORF">FYJ35_00680</name>
</gene>
<sequence length="181" mass="20382">MGRISQIDPETAPAEVKAAIWKHIAEGRKITNEKRTLLHNVNAFNAVEVASYALDDDLQKLIGKLDGDLFEYAVSVSNDCLVCTTYFSKLLREEHGIDPKHFHLTHRQEMLMNFGKKVGQAPKEITDEEFFALKEEFLKNGGKDGEPVDEEKAEEIMVVLTAMGVMMVANNYVNDILKVDL</sequence>
<dbReference type="Gene3D" id="1.20.1290.10">
    <property type="entry name" value="AhpD-like"/>
    <property type="match status" value="1"/>
</dbReference>
<reference evidence="1 2" key="1">
    <citation type="submission" date="2019-08" db="EMBL/GenBank/DDBJ databases">
        <title>In-depth cultivation of the pig gut microbiome towards novel bacterial diversity and tailored functional studies.</title>
        <authorList>
            <person name="Wylensek D."/>
            <person name="Hitch T.C.A."/>
            <person name="Clavel T."/>
        </authorList>
    </citation>
    <scope>NUCLEOTIDE SEQUENCE [LARGE SCALE GENOMIC DNA]</scope>
    <source>
        <strain evidence="1 2">Oil+RF-744-WCA-WT-11</strain>
    </source>
</reference>
<dbReference type="Proteomes" id="UP000481852">
    <property type="component" value="Unassembled WGS sequence"/>
</dbReference>
<dbReference type="RefSeq" id="WP_154521658.1">
    <property type="nucleotide sequence ID" value="NZ_VULZ01000001.1"/>
</dbReference>
<keyword evidence="2" id="KW-1185">Reference proteome</keyword>
<name>A0A6L5WZP8_9FIRM</name>